<evidence type="ECO:0000256" key="5">
    <source>
        <dbReference type="ARBA" id="ARBA00022679"/>
    </source>
</evidence>
<gene>
    <name evidence="11" type="ORF">GR206_18215</name>
</gene>
<dbReference type="InterPro" id="IPR036890">
    <property type="entry name" value="HATPase_C_sf"/>
</dbReference>
<feature type="transmembrane region" description="Helical" evidence="8">
    <location>
        <begin position="59"/>
        <end position="77"/>
    </location>
</feature>
<dbReference type="GO" id="GO:0004721">
    <property type="term" value="F:phosphoprotein phosphatase activity"/>
    <property type="evidence" value="ECO:0007669"/>
    <property type="project" value="TreeGrafter"/>
</dbReference>
<dbReference type="InterPro" id="IPR003594">
    <property type="entry name" value="HATPase_dom"/>
</dbReference>
<evidence type="ECO:0000313" key="11">
    <source>
        <dbReference type="EMBL" id="NEH92947.1"/>
    </source>
</evidence>
<dbReference type="InterPro" id="IPR050351">
    <property type="entry name" value="BphY/WalK/GraS-like"/>
</dbReference>
<keyword evidence="7" id="KW-0902">Two-component regulatory system</keyword>
<dbReference type="InterPro" id="IPR003660">
    <property type="entry name" value="HAMP_dom"/>
</dbReference>
<keyword evidence="5" id="KW-0808">Transferase</keyword>
<feature type="domain" description="Histidine kinase" evidence="9">
    <location>
        <begin position="144"/>
        <end position="356"/>
    </location>
</feature>
<keyword evidence="8" id="KW-0812">Transmembrane</keyword>
<dbReference type="Pfam" id="PF02518">
    <property type="entry name" value="HATPase_c"/>
    <property type="match status" value="1"/>
</dbReference>
<dbReference type="PROSITE" id="PS50109">
    <property type="entry name" value="HIS_KIN"/>
    <property type="match status" value="1"/>
</dbReference>
<dbReference type="SMART" id="SM00304">
    <property type="entry name" value="HAMP"/>
    <property type="match status" value="1"/>
</dbReference>
<dbReference type="CDD" id="cd06225">
    <property type="entry name" value="HAMP"/>
    <property type="match status" value="1"/>
</dbReference>
<evidence type="ECO:0000313" key="12">
    <source>
        <dbReference type="Proteomes" id="UP000468864"/>
    </source>
</evidence>
<evidence type="ECO:0000256" key="7">
    <source>
        <dbReference type="ARBA" id="ARBA00023012"/>
    </source>
</evidence>
<keyword evidence="4" id="KW-0597">Phosphoprotein</keyword>
<dbReference type="InterPro" id="IPR005467">
    <property type="entry name" value="His_kinase_dom"/>
</dbReference>
<protein>
    <recommendedName>
        <fullName evidence="3">histidine kinase</fullName>
        <ecNumber evidence="3">2.7.13.3</ecNumber>
    </recommendedName>
</protein>
<evidence type="ECO:0000256" key="4">
    <source>
        <dbReference type="ARBA" id="ARBA00022553"/>
    </source>
</evidence>
<dbReference type="PANTHER" id="PTHR45453">
    <property type="entry name" value="PHOSPHATE REGULON SENSOR PROTEIN PHOR"/>
    <property type="match status" value="1"/>
</dbReference>
<dbReference type="AlphaFoldDB" id="A0A6N9ZHF5"/>
<dbReference type="Proteomes" id="UP000468864">
    <property type="component" value="Unassembled WGS sequence"/>
</dbReference>
<dbReference type="InterPro" id="IPR036097">
    <property type="entry name" value="HisK_dim/P_sf"/>
</dbReference>
<dbReference type="EC" id="2.7.13.3" evidence="3"/>
<sequence>MAEYKTRNLKTMIVRALSVQTFISLGAFYLGVTIFFTILHRLQSLGYFRETNGSHWRDVAVLSLIVTIGLIPAVIVGRRLAQDIVGALPPIAAATRSIAAGDYSVRVTAPPHSFEETYALTADINAMAERLEELDADLRYRNSAIAHEFRTSLTVLFGNLRGLSTGAIEPSRELFARMIPHVSCLAPMANDLENLRLSSANKLDLNIKEIDLAVEAETLTASMEDDLVAASITIERQFDRAVCIADPAGVHLVLRALLDNCRRYATGTSVTIRTYEDEDWAMILCEDTGPGLPAAVVDKVFNPFWRGGDSRERVPEGSGLGLTIVKTIASVHHGEVVIDTDCGRGFKVKIRLPKNASGVKRI</sequence>
<keyword evidence="8" id="KW-1133">Transmembrane helix</keyword>
<accession>A0A6N9ZHF5</accession>
<dbReference type="InterPro" id="IPR004358">
    <property type="entry name" value="Sig_transdc_His_kin-like_C"/>
</dbReference>
<dbReference type="EMBL" id="WUEP01000013">
    <property type="protein sequence ID" value="NEH92947.1"/>
    <property type="molecule type" value="Genomic_DNA"/>
</dbReference>
<dbReference type="RefSeq" id="WP_163879818.1">
    <property type="nucleotide sequence ID" value="NZ_WUEP01000013.1"/>
</dbReference>
<comment type="catalytic activity">
    <reaction evidence="1">
        <text>ATP + protein L-histidine = ADP + protein N-phospho-L-histidine.</text>
        <dbReference type="EC" id="2.7.13.3"/>
    </reaction>
</comment>
<dbReference type="Gene3D" id="1.10.287.130">
    <property type="match status" value="1"/>
</dbReference>
<comment type="subcellular location">
    <subcellularLocation>
        <location evidence="2">Membrane</location>
    </subcellularLocation>
</comment>
<feature type="transmembrane region" description="Helical" evidence="8">
    <location>
        <begin position="12"/>
        <end position="39"/>
    </location>
</feature>
<dbReference type="PANTHER" id="PTHR45453:SF1">
    <property type="entry name" value="PHOSPHATE REGULON SENSOR PROTEIN PHOR"/>
    <property type="match status" value="1"/>
</dbReference>
<organism evidence="11 12">
    <name type="scientific">Rhizobium laguerreae</name>
    <dbReference type="NCBI Taxonomy" id="1076926"/>
    <lineage>
        <taxon>Bacteria</taxon>
        <taxon>Pseudomonadati</taxon>
        <taxon>Pseudomonadota</taxon>
        <taxon>Alphaproteobacteria</taxon>
        <taxon>Hyphomicrobiales</taxon>
        <taxon>Rhizobiaceae</taxon>
        <taxon>Rhizobium/Agrobacterium group</taxon>
        <taxon>Rhizobium</taxon>
    </lineage>
</organism>
<dbReference type="SUPFAM" id="SSF55874">
    <property type="entry name" value="ATPase domain of HSP90 chaperone/DNA topoisomerase II/histidine kinase"/>
    <property type="match status" value="1"/>
</dbReference>
<evidence type="ECO:0000256" key="3">
    <source>
        <dbReference type="ARBA" id="ARBA00012438"/>
    </source>
</evidence>
<evidence type="ECO:0000259" key="9">
    <source>
        <dbReference type="PROSITE" id="PS50109"/>
    </source>
</evidence>
<feature type="domain" description="HAMP" evidence="10">
    <location>
        <begin position="91"/>
        <end position="136"/>
    </location>
</feature>
<dbReference type="SMART" id="SM00387">
    <property type="entry name" value="HATPase_c"/>
    <property type="match status" value="1"/>
</dbReference>
<dbReference type="GO" id="GO:0016036">
    <property type="term" value="P:cellular response to phosphate starvation"/>
    <property type="evidence" value="ECO:0007669"/>
    <property type="project" value="TreeGrafter"/>
</dbReference>
<evidence type="ECO:0000256" key="2">
    <source>
        <dbReference type="ARBA" id="ARBA00004370"/>
    </source>
</evidence>
<dbReference type="GO" id="GO:0000155">
    <property type="term" value="F:phosphorelay sensor kinase activity"/>
    <property type="evidence" value="ECO:0007669"/>
    <property type="project" value="InterPro"/>
</dbReference>
<reference evidence="11 12" key="1">
    <citation type="submission" date="2019-12" db="EMBL/GenBank/DDBJ databases">
        <title>Rhizobium genotypes associated with high levels of biological nitrogen fixation by grain legumes in a temperate-maritime cropping system.</title>
        <authorList>
            <person name="Maluk M."/>
            <person name="Francesc Ferrando Molina F."/>
            <person name="Lopez Del Egido L."/>
            <person name="Lafos M."/>
            <person name="Langarica-Fuentes A."/>
            <person name="Gebre Yohannes G."/>
            <person name="Young M.W."/>
            <person name="Martin P."/>
            <person name="Gantlett R."/>
            <person name="Kenicer G."/>
            <person name="Hawes C."/>
            <person name="Begg G.S."/>
            <person name="Quilliam R.S."/>
            <person name="Squire G.R."/>
            <person name="Poole P.S."/>
            <person name="Young P.W."/>
            <person name="Iannetta P.M."/>
            <person name="James E.K."/>
        </authorList>
    </citation>
    <scope>NUCLEOTIDE SEQUENCE [LARGE SCALE GENOMIC DNA]</scope>
    <source>
        <strain evidence="11 12">JHI2449</strain>
    </source>
</reference>
<dbReference type="PROSITE" id="PS50885">
    <property type="entry name" value="HAMP"/>
    <property type="match status" value="1"/>
</dbReference>
<comment type="caution">
    <text evidence="11">The sequence shown here is derived from an EMBL/GenBank/DDBJ whole genome shotgun (WGS) entry which is preliminary data.</text>
</comment>
<dbReference type="GO" id="GO:0005886">
    <property type="term" value="C:plasma membrane"/>
    <property type="evidence" value="ECO:0007669"/>
    <property type="project" value="TreeGrafter"/>
</dbReference>
<dbReference type="Gene3D" id="3.30.565.10">
    <property type="entry name" value="Histidine kinase-like ATPase, C-terminal domain"/>
    <property type="match status" value="1"/>
</dbReference>
<keyword evidence="8" id="KW-0472">Membrane</keyword>
<keyword evidence="6 11" id="KW-0418">Kinase</keyword>
<dbReference type="PRINTS" id="PR00344">
    <property type="entry name" value="BCTRLSENSOR"/>
</dbReference>
<name>A0A6N9ZHF5_9HYPH</name>
<evidence type="ECO:0000256" key="1">
    <source>
        <dbReference type="ARBA" id="ARBA00000085"/>
    </source>
</evidence>
<evidence type="ECO:0000256" key="6">
    <source>
        <dbReference type="ARBA" id="ARBA00022777"/>
    </source>
</evidence>
<proteinExistence type="predicted"/>
<evidence type="ECO:0000259" key="10">
    <source>
        <dbReference type="PROSITE" id="PS50885"/>
    </source>
</evidence>
<dbReference type="SUPFAM" id="SSF47384">
    <property type="entry name" value="Homodimeric domain of signal transducing histidine kinase"/>
    <property type="match status" value="1"/>
</dbReference>
<evidence type="ECO:0000256" key="8">
    <source>
        <dbReference type="SAM" id="Phobius"/>
    </source>
</evidence>